<protein>
    <submittedName>
        <fullName evidence="7">Transcriptional regulator, TetR family</fullName>
    </submittedName>
</protein>
<proteinExistence type="predicted"/>
<evidence type="ECO:0000313" key="7">
    <source>
        <dbReference type="EMBL" id="SIR90315.1"/>
    </source>
</evidence>
<name>A0A1N7EQT4_9RHOB</name>
<dbReference type="Pfam" id="PF00440">
    <property type="entry name" value="TetR_N"/>
    <property type="match status" value="1"/>
</dbReference>
<evidence type="ECO:0000256" key="3">
    <source>
        <dbReference type="ARBA" id="ARBA00023125"/>
    </source>
</evidence>
<evidence type="ECO:0000256" key="1">
    <source>
        <dbReference type="ARBA" id="ARBA00022491"/>
    </source>
</evidence>
<dbReference type="STRING" id="573024.SAMN05216208_1691"/>
<keyword evidence="2" id="KW-0805">Transcription regulation</keyword>
<dbReference type="PANTHER" id="PTHR30055:SF234">
    <property type="entry name" value="HTH-TYPE TRANSCRIPTIONAL REGULATOR BETI"/>
    <property type="match status" value="1"/>
</dbReference>
<evidence type="ECO:0000256" key="4">
    <source>
        <dbReference type="ARBA" id="ARBA00023163"/>
    </source>
</evidence>
<dbReference type="InterPro" id="IPR001647">
    <property type="entry name" value="HTH_TetR"/>
</dbReference>
<evidence type="ECO:0000313" key="8">
    <source>
        <dbReference type="Proteomes" id="UP000186019"/>
    </source>
</evidence>
<dbReference type="AlphaFoldDB" id="A0A1N7EQT4"/>
<dbReference type="Proteomes" id="UP000186019">
    <property type="component" value="Unassembled WGS sequence"/>
</dbReference>
<dbReference type="GO" id="GO:0000976">
    <property type="term" value="F:transcription cis-regulatory region binding"/>
    <property type="evidence" value="ECO:0007669"/>
    <property type="project" value="TreeGrafter"/>
</dbReference>
<keyword evidence="4" id="KW-0804">Transcription</keyword>
<dbReference type="SUPFAM" id="SSF48498">
    <property type="entry name" value="Tetracyclin repressor-like, C-terminal domain"/>
    <property type="match status" value="1"/>
</dbReference>
<keyword evidence="3 5" id="KW-0238">DNA-binding</keyword>
<dbReference type="InterPro" id="IPR036271">
    <property type="entry name" value="Tet_transcr_reg_TetR-rel_C_sf"/>
</dbReference>
<dbReference type="GO" id="GO:0003700">
    <property type="term" value="F:DNA-binding transcription factor activity"/>
    <property type="evidence" value="ECO:0007669"/>
    <property type="project" value="TreeGrafter"/>
</dbReference>
<dbReference type="PRINTS" id="PR00455">
    <property type="entry name" value="HTHTETR"/>
</dbReference>
<dbReference type="InterPro" id="IPR050109">
    <property type="entry name" value="HTH-type_TetR-like_transc_reg"/>
</dbReference>
<reference evidence="7 8" key="1">
    <citation type="submission" date="2017-01" db="EMBL/GenBank/DDBJ databases">
        <authorList>
            <person name="Mah S.A."/>
            <person name="Swanson W.J."/>
            <person name="Moy G.W."/>
            <person name="Vacquier V.D."/>
        </authorList>
    </citation>
    <scope>NUCLEOTIDE SEQUENCE [LARGE SCALE GENOMIC DNA]</scope>
    <source>
        <strain evidence="7 8">DSM 29590</strain>
    </source>
</reference>
<dbReference type="SUPFAM" id="SSF46689">
    <property type="entry name" value="Homeodomain-like"/>
    <property type="match status" value="1"/>
</dbReference>
<feature type="domain" description="HTH tetR-type" evidence="6">
    <location>
        <begin position="26"/>
        <end position="86"/>
    </location>
</feature>
<gene>
    <name evidence="7" type="ORF">SAMN05421666_0444</name>
</gene>
<dbReference type="EMBL" id="FTNV01000001">
    <property type="protein sequence ID" value="SIR90315.1"/>
    <property type="molecule type" value="Genomic_DNA"/>
</dbReference>
<evidence type="ECO:0000256" key="2">
    <source>
        <dbReference type="ARBA" id="ARBA00023015"/>
    </source>
</evidence>
<evidence type="ECO:0000256" key="5">
    <source>
        <dbReference type="PROSITE-ProRule" id="PRU00335"/>
    </source>
</evidence>
<dbReference type="InterPro" id="IPR009057">
    <property type="entry name" value="Homeodomain-like_sf"/>
</dbReference>
<accession>A0A1N7EQT4</accession>
<keyword evidence="1" id="KW-0678">Repressor</keyword>
<dbReference type="InterPro" id="IPR039538">
    <property type="entry name" value="BetI_C"/>
</dbReference>
<evidence type="ECO:0000259" key="6">
    <source>
        <dbReference type="PROSITE" id="PS50977"/>
    </source>
</evidence>
<keyword evidence="8" id="KW-1185">Reference proteome</keyword>
<organism evidence="7 8">
    <name type="scientific">Roseovarius nanhaiticus</name>
    <dbReference type="NCBI Taxonomy" id="573024"/>
    <lineage>
        <taxon>Bacteria</taxon>
        <taxon>Pseudomonadati</taxon>
        <taxon>Pseudomonadota</taxon>
        <taxon>Alphaproteobacteria</taxon>
        <taxon>Rhodobacterales</taxon>
        <taxon>Roseobacteraceae</taxon>
        <taxon>Roseovarius</taxon>
    </lineage>
</organism>
<dbReference type="PROSITE" id="PS50977">
    <property type="entry name" value="HTH_TETR_2"/>
    <property type="match status" value="1"/>
</dbReference>
<dbReference type="NCBIfam" id="NF001978">
    <property type="entry name" value="PRK00767.1"/>
    <property type="match status" value="1"/>
</dbReference>
<dbReference type="Pfam" id="PF13977">
    <property type="entry name" value="TetR_C_6"/>
    <property type="match status" value="1"/>
</dbReference>
<dbReference type="PANTHER" id="PTHR30055">
    <property type="entry name" value="HTH-TYPE TRANSCRIPTIONAL REGULATOR RUTR"/>
    <property type="match status" value="1"/>
</dbReference>
<dbReference type="Gene3D" id="1.10.357.10">
    <property type="entry name" value="Tetracycline Repressor, domain 2"/>
    <property type="match status" value="1"/>
</dbReference>
<feature type="DNA-binding region" description="H-T-H motif" evidence="5">
    <location>
        <begin position="49"/>
        <end position="68"/>
    </location>
</feature>
<sequence>MWTCVRNARVTQQQIGRTMARKSIGDIRRAELSQAAFDALVQHGIRGTTLDRVAKIAGVSKGVVLHHFKDKDALFEGVQRKANTVLRDCVTELLRHAETPLERLYAIIVGNFAAPVFQQEICHAWISLCSDVPHNRQSQRIQTAVHARMQSNLMSALRPLRVPDAPRIAFQLRTVMDGIWLRASFQIAPMDGAEGVAEVDFAARHLLCDIPKADMDAALAKMQKLASLVLTTRAFRDQALTGS</sequence>